<dbReference type="AlphaFoldDB" id="A0A428V3G2"/>
<sequence>MDFPLLLDDSDTALVDFDEFGRPANAPTRAAAIDLDLDLDLFADASDNEGGGGRSGDVLFADMSDSDDGHGNVVFNNEDDDDNLHTGTGNSETLFVVESDSELELAVELAVDASGNGGGSGGSRNVVCAYMSSDDDDGDEYGYTNSWSREDAIGRLNAEFCMHNPDREPGGSPHNCDDFCVEPDHPQHDLYMRVLGLINKYYDEIDSEGESSIAGEVKDRVIDTLNTLQAGGYSMDRRHWSEILPNRAELMFTRFVVTNDEIDGPIAAILEDMGRIRMPDIEG</sequence>
<evidence type="ECO:0000313" key="1">
    <source>
        <dbReference type="EMBL" id="RSM21047.1"/>
    </source>
</evidence>
<organism evidence="1 2">
    <name type="scientific">Fusarium ambrosium</name>
    <dbReference type="NCBI Taxonomy" id="131363"/>
    <lineage>
        <taxon>Eukaryota</taxon>
        <taxon>Fungi</taxon>
        <taxon>Dikarya</taxon>
        <taxon>Ascomycota</taxon>
        <taxon>Pezizomycotina</taxon>
        <taxon>Sordariomycetes</taxon>
        <taxon>Hypocreomycetidae</taxon>
        <taxon>Hypocreales</taxon>
        <taxon>Nectriaceae</taxon>
        <taxon>Fusarium</taxon>
        <taxon>Fusarium solani species complex</taxon>
    </lineage>
</organism>
<gene>
    <name evidence="1" type="ORF">CDV31_000095</name>
</gene>
<keyword evidence="2" id="KW-1185">Reference proteome</keyword>
<reference evidence="1 2" key="1">
    <citation type="submission" date="2017-06" db="EMBL/GenBank/DDBJ databases">
        <title>Cmopartive genomic analysis of Ambrosia Fusariam Clade fungi.</title>
        <authorList>
            <person name="Stajich J.E."/>
            <person name="Carrillo J."/>
            <person name="Kijimoto T."/>
            <person name="Eskalen A."/>
            <person name="O'Donnell K."/>
            <person name="Kasson M."/>
        </authorList>
    </citation>
    <scope>NUCLEOTIDE SEQUENCE [LARGE SCALE GENOMIC DNA]</scope>
    <source>
        <strain evidence="1 2">NRRL 20438</strain>
    </source>
</reference>
<proteinExistence type="predicted"/>
<protein>
    <submittedName>
        <fullName evidence="1">Uncharacterized protein</fullName>
    </submittedName>
</protein>
<name>A0A428V3G2_9HYPO</name>
<evidence type="ECO:0000313" key="2">
    <source>
        <dbReference type="Proteomes" id="UP000288429"/>
    </source>
</evidence>
<accession>A0A428V3G2</accession>
<comment type="caution">
    <text evidence="1">The sequence shown here is derived from an EMBL/GenBank/DDBJ whole genome shotgun (WGS) entry which is preliminary data.</text>
</comment>
<dbReference type="EMBL" id="NIZV01000001">
    <property type="protein sequence ID" value="RSM21047.1"/>
    <property type="molecule type" value="Genomic_DNA"/>
</dbReference>
<dbReference type="Proteomes" id="UP000288429">
    <property type="component" value="Unassembled WGS sequence"/>
</dbReference>